<dbReference type="RefSeq" id="WP_193182268.1">
    <property type="nucleotide sequence ID" value="NZ_JACVXA010000025.1"/>
</dbReference>
<dbReference type="InterPro" id="IPR006059">
    <property type="entry name" value="SBP"/>
</dbReference>
<evidence type="ECO:0000313" key="4">
    <source>
        <dbReference type="EMBL" id="MBE3638555.1"/>
    </source>
</evidence>
<keyword evidence="5" id="KW-1185">Reference proteome</keyword>
<dbReference type="InterPro" id="IPR050490">
    <property type="entry name" value="Bact_solute-bd_prot1"/>
</dbReference>
<protein>
    <submittedName>
        <fullName evidence="4">Extracellular solute-binding protein</fullName>
    </submittedName>
</protein>
<feature type="signal peptide" evidence="3">
    <location>
        <begin position="1"/>
        <end position="20"/>
    </location>
</feature>
<sequence>MKTFAGVAALCAFAAVGAHAETSVKVLRPESNSPDLQQFWQDVIAEYEAAHPDVDVEIEYFASEAYKTKLPTMLQSDARPDLIYSWAGLTLVDQVEAGLVQDISDALEQDYLDSFSPGALAAFSDGDAIYGLPMTARLVVFFANEELTGKAGIDLAAITTWQDFLDAVATLKEAGITPLVAGGKDKWPLHFYYSYMLLREGGAEAIRAAMEGDDAGFESAPFLAAGEKMAQLAALDPFQPGVLSTSAEQGNTMFGEGKGAFLLMGDWAYTQTIGVDQGDLLEGQLKILPFPAIEGGAGDPGATLGGINGYAVTAGAPPEAVDFLKFLVNAEHQRLGAQKGLFVPVMQGTGEAIQVPFTQEINAMIEASPEHQIFLDQFLGASVGGTINDISAELVSGDVTPEDAAARIQEAWDFR</sequence>
<dbReference type="Proteomes" id="UP000609121">
    <property type="component" value="Unassembled WGS sequence"/>
</dbReference>
<dbReference type="Pfam" id="PF01547">
    <property type="entry name" value="SBP_bac_1"/>
    <property type="match status" value="1"/>
</dbReference>
<organism evidence="4 5">
    <name type="scientific">Mangrovicoccus algicola</name>
    <dbReference type="NCBI Taxonomy" id="2771008"/>
    <lineage>
        <taxon>Bacteria</taxon>
        <taxon>Pseudomonadati</taxon>
        <taxon>Pseudomonadota</taxon>
        <taxon>Alphaproteobacteria</taxon>
        <taxon>Rhodobacterales</taxon>
        <taxon>Paracoccaceae</taxon>
        <taxon>Mangrovicoccus</taxon>
    </lineage>
</organism>
<evidence type="ECO:0000256" key="1">
    <source>
        <dbReference type="ARBA" id="ARBA00004418"/>
    </source>
</evidence>
<evidence type="ECO:0000313" key="5">
    <source>
        <dbReference type="Proteomes" id="UP000609121"/>
    </source>
</evidence>
<evidence type="ECO:0000256" key="3">
    <source>
        <dbReference type="SAM" id="SignalP"/>
    </source>
</evidence>
<gene>
    <name evidence="4" type="ORF">ICN82_10100</name>
</gene>
<dbReference type="AlphaFoldDB" id="A0A8J6Z955"/>
<evidence type="ECO:0000256" key="2">
    <source>
        <dbReference type="ARBA" id="ARBA00008520"/>
    </source>
</evidence>
<comment type="similarity">
    <text evidence="2">Belongs to the bacterial solute-binding protein 1 family.</text>
</comment>
<reference evidence="4" key="1">
    <citation type="submission" date="2020-09" db="EMBL/GenBank/DDBJ databases">
        <title>A novel bacterium of genus Mangrovicoccus, isolated from South China Sea.</title>
        <authorList>
            <person name="Huang H."/>
            <person name="Mo K."/>
            <person name="Hu Y."/>
        </authorList>
    </citation>
    <scope>NUCLEOTIDE SEQUENCE</scope>
    <source>
        <strain evidence="4">HB182678</strain>
    </source>
</reference>
<name>A0A8J6Z955_9RHOB</name>
<feature type="chain" id="PRO_5035196364" evidence="3">
    <location>
        <begin position="21"/>
        <end position="415"/>
    </location>
</feature>
<comment type="caution">
    <text evidence="4">The sequence shown here is derived from an EMBL/GenBank/DDBJ whole genome shotgun (WGS) entry which is preliminary data.</text>
</comment>
<proteinExistence type="inferred from homology"/>
<dbReference type="GO" id="GO:0042597">
    <property type="term" value="C:periplasmic space"/>
    <property type="evidence" value="ECO:0007669"/>
    <property type="project" value="UniProtKB-SubCell"/>
</dbReference>
<dbReference type="Gene3D" id="3.40.190.10">
    <property type="entry name" value="Periplasmic binding protein-like II"/>
    <property type="match status" value="2"/>
</dbReference>
<dbReference type="PANTHER" id="PTHR43649:SF14">
    <property type="entry name" value="BLR3389 PROTEIN"/>
    <property type="match status" value="1"/>
</dbReference>
<dbReference type="EMBL" id="JACVXA010000025">
    <property type="protein sequence ID" value="MBE3638555.1"/>
    <property type="molecule type" value="Genomic_DNA"/>
</dbReference>
<dbReference type="PANTHER" id="PTHR43649">
    <property type="entry name" value="ARABINOSE-BINDING PROTEIN-RELATED"/>
    <property type="match status" value="1"/>
</dbReference>
<comment type="subcellular location">
    <subcellularLocation>
        <location evidence="1">Periplasm</location>
    </subcellularLocation>
</comment>
<accession>A0A8J6Z955</accession>
<dbReference type="SUPFAM" id="SSF53850">
    <property type="entry name" value="Periplasmic binding protein-like II"/>
    <property type="match status" value="1"/>
</dbReference>
<keyword evidence="3" id="KW-0732">Signal</keyword>